<dbReference type="PANTHER" id="PTHR33237:SF50">
    <property type="entry name" value="TRANSMEMBRANE PROTEIN"/>
    <property type="match status" value="1"/>
</dbReference>
<keyword evidence="2" id="KW-1185">Reference proteome</keyword>
<comment type="caution">
    <text evidence="1">The sequence shown here is derived from an EMBL/GenBank/DDBJ whole genome shotgun (WGS) entry which is preliminary data.</text>
</comment>
<proteinExistence type="predicted"/>
<name>A0A540KUT5_MALBA</name>
<evidence type="ECO:0000313" key="2">
    <source>
        <dbReference type="Proteomes" id="UP000315295"/>
    </source>
</evidence>
<dbReference type="STRING" id="106549.A0A540KUT5"/>
<dbReference type="Proteomes" id="UP000315295">
    <property type="component" value="Unassembled WGS sequence"/>
</dbReference>
<gene>
    <name evidence="1" type="ORF">C1H46_036446</name>
</gene>
<evidence type="ECO:0000313" key="1">
    <source>
        <dbReference type="EMBL" id="TQD77994.1"/>
    </source>
</evidence>
<accession>A0A540KUT5</accession>
<protein>
    <submittedName>
        <fullName evidence="1">Uncharacterized protein</fullName>
    </submittedName>
</protein>
<dbReference type="AlphaFoldDB" id="A0A540KUT5"/>
<sequence>MPGKQTSDTNKPPSAASKQLVGSLSNKAITFVYKTKLQGIEVEEGFGEGGVWQRSILMGEKCQPPEFSGVIYCDECGIQLSELPPRSPRVASPLPNIFSPVARDMQPC</sequence>
<reference evidence="1 2" key="1">
    <citation type="journal article" date="2019" name="G3 (Bethesda)">
        <title>Sequencing of a Wild Apple (Malus baccata) Genome Unravels the Differences Between Cultivated and Wild Apple Species Regarding Disease Resistance and Cold Tolerance.</title>
        <authorList>
            <person name="Chen X."/>
        </authorList>
    </citation>
    <scope>NUCLEOTIDE SEQUENCE [LARGE SCALE GENOMIC DNA]</scope>
    <source>
        <strain evidence="2">cv. Shandingzi</strain>
        <tissue evidence="1">Leaves</tissue>
    </source>
</reference>
<dbReference type="PANTHER" id="PTHR33237">
    <property type="entry name" value="F2P16.13 PROTEIN-RELATED"/>
    <property type="match status" value="1"/>
</dbReference>
<organism evidence="1 2">
    <name type="scientific">Malus baccata</name>
    <name type="common">Siberian crab apple</name>
    <name type="synonym">Pyrus baccata</name>
    <dbReference type="NCBI Taxonomy" id="106549"/>
    <lineage>
        <taxon>Eukaryota</taxon>
        <taxon>Viridiplantae</taxon>
        <taxon>Streptophyta</taxon>
        <taxon>Embryophyta</taxon>
        <taxon>Tracheophyta</taxon>
        <taxon>Spermatophyta</taxon>
        <taxon>Magnoliopsida</taxon>
        <taxon>eudicotyledons</taxon>
        <taxon>Gunneridae</taxon>
        <taxon>Pentapetalae</taxon>
        <taxon>rosids</taxon>
        <taxon>fabids</taxon>
        <taxon>Rosales</taxon>
        <taxon>Rosaceae</taxon>
        <taxon>Amygdaloideae</taxon>
        <taxon>Maleae</taxon>
        <taxon>Malus</taxon>
    </lineage>
</organism>
<dbReference type="EMBL" id="VIEB01000932">
    <property type="protein sequence ID" value="TQD77994.1"/>
    <property type="molecule type" value="Genomic_DNA"/>
</dbReference>